<evidence type="ECO:0000313" key="11">
    <source>
        <dbReference type="Proteomes" id="UP000015102"/>
    </source>
</evidence>
<evidence type="ECO:0000256" key="3">
    <source>
        <dbReference type="ARBA" id="ARBA00022679"/>
    </source>
</evidence>
<comment type="catalytic activity">
    <reaction evidence="7">
        <text>L-threonyl-[protein] + ATP = O-phospho-L-threonyl-[protein] + ADP + H(+)</text>
        <dbReference type="Rhea" id="RHEA:46608"/>
        <dbReference type="Rhea" id="RHEA-COMP:11060"/>
        <dbReference type="Rhea" id="RHEA-COMP:11605"/>
        <dbReference type="ChEBI" id="CHEBI:15378"/>
        <dbReference type="ChEBI" id="CHEBI:30013"/>
        <dbReference type="ChEBI" id="CHEBI:30616"/>
        <dbReference type="ChEBI" id="CHEBI:61977"/>
        <dbReference type="ChEBI" id="CHEBI:456216"/>
        <dbReference type="EC" id="2.7.11.1"/>
    </reaction>
</comment>
<evidence type="ECO:0000256" key="2">
    <source>
        <dbReference type="ARBA" id="ARBA00022527"/>
    </source>
</evidence>
<dbReference type="STRING" id="36166.T1GAG6"/>
<keyword evidence="2" id="KW-0723">Serine/threonine-protein kinase</keyword>
<dbReference type="SUPFAM" id="SSF103243">
    <property type="entry name" value="KA1-like"/>
    <property type="match status" value="1"/>
</dbReference>
<name>T1GAG6_MEGSC</name>
<reference evidence="11" key="1">
    <citation type="submission" date="2013-02" db="EMBL/GenBank/DDBJ databases">
        <authorList>
            <person name="Hughes D."/>
        </authorList>
    </citation>
    <scope>NUCLEOTIDE SEQUENCE</scope>
    <source>
        <strain>Durham</strain>
        <strain evidence="11">NC isolate 2 -- Noor lab</strain>
    </source>
</reference>
<dbReference type="Pfam" id="PF02149">
    <property type="entry name" value="KA1"/>
    <property type="match status" value="1"/>
</dbReference>
<keyword evidence="5" id="KW-0418">Kinase</keyword>
<dbReference type="FunFam" id="3.30.310.80:FF:000001">
    <property type="entry name" value="Non-specific serine/threonine protein kinase"/>
    <property type="match status" value="1"/>
</dbReference>
<evidence type="ECO:0000256" key="4">
    <source>
        <dbReference type="ARBA" id="ARBA00022741"/>
    </source>
</evidence>
<feature type="domain" description="KA1" evidence="9">
    <location>
        <begin position="41"/>
        <end position="90"/>
    </location>
</feature>
<evidence type="ECO:0000259" key="9">
    <source>
        <dbReference type="PROSITE" id="PS50032"/>
    </source>
</evidence>
<keyword evidence="3" id="KW-0808">Transferase</keyword>
<dbReference type="GO" id="GO:0005524">
    <property type="term" value="F:ATP binding"/>
    <property type="evidence" value="ECO:0007669"/>
    <property type="project" value="UniProtKB-KW"/>
</dbReference>
<dbReference type="Proteomes" id="UP000015102">
    <property type="component" value="Unassembled WGS sequence"/>
</dbReference>
<accession>T1GAG6</accession>
<reference evidence="10" key="2">
    <citation type="submission" date="2015-06" db="UniProtKB">
        <authorList>
            <consortium name="EnsemblMetazoa"/>
        </authorList>
    </citation>
    <scope>IDENTIFICATION</scope>
</reference>
<dbReference type="EC" id="2.7.11.1" evidence="1"/>
<dbReference type="InterPro" id="IPR001772">
    <property type="entry name" value="KA1_dom"/>
</dbReference>
<keyword evidence="11" id="KW-1185">Reference proteome</keyword>
<dbReference type="OMA" id="ANNCEHE"/>
<protein>
    <recommendedName>
        <fullName evidence="1">non-specific serine/threonine protein kinase</fullName>
        <ecNumber evidence="1">2.7.11.1</ecNumber>
    </recommendedName>
</protein>
<dbReference type="AlphaFoldDB" id="T1GAG6"/>
<dbReference type="EMBL" id="CAQQ02037519">
    <property type="status" value="NOT_ANNOTATED_CDS"/>
    <property type="molecule type" value="Genomic_DNA"/>
</dbReference>
<keyword evidence="6" id="KW-0067">ATP-binding</keyword>
<dbReference type="GO" id="GO:0004674">
    <property type="term" value="F:protein serine/threonine kinase activity"/>
    <property type="evidence" value="ECO:0007669"/>
    <property type="project" value="UniProtKB-KW"/>
</dbReference>
<evidence type="ECO:0000256" key="1">
    <source>
        <dbReference type="ARBA" id="ARBA00012513"/>
    </source>
</evidence>
<evidence type="ECO:0000313" key="10">
    <source>
        <dbReference type="EnsemblMetazoa" id="MESCA000222-PA"/>
    </source>
</evidence>
<dbReference type="EMBL" id="CAQQ02037518">
    <property type="status" value="NOT_ANNOTATED_CDS"/>
    <property type="molecule type" value="Genomic_DNA"/>
</dbReference>
<keyword evidence="4" id="KW-0547">Nucleotide-binding</keyword>
<organism evidence="10 11">
    <name type="scientific">Megaselia scalaris</name>
    <name type="common">Humpbacked fly</name>
    <name type="synonym">Phora scalaris</name>
    <dbReference type="NCBI Taxonomy" id="36166"/>
    <lineage>
        <taxon>Eukaryota</taxon>
        <taxon>Metazoa</taxon>
        <taxon>Ecdysozoa</taxon>
        <taxon>Arthropoda</taxon>
        <taxon>Hexapoda</taxon>
        <taxon>Insecta</taxon>
        <taxon>Pterygota</taxon>
        <taxon>Neoptera</taxon>
        <taxon>Endopterygota</taxon>
        <taxon>Diptera</taxon>
        <taxon>Brachycera</taxon>
        <taxon>Muscomorpha</taxon>
        <taxon>Platypezoidea</taxon>
        <taxon>Phoridae</taxon>
        <taxon>Megaseliini</taxon>
        <taxon>Megaselia</taxon>
    </lineage>
</organism>
<proteinExistence type="predicted"/>
<evidence type="ECO:0000256" key="5">
    <source>
        <dbReference type="ARBA" id="ARBA00022777"/>
    </source>
</evidence>
<dbReference type="Gene3D" id="3.30.310.80">
    <property type="entry name" value="Kinase associated domain 1, KA1"/>
    <property type="match status" value="1"/>
</dbReference>
<dbReference type="PROSITE" id="PS50032">
    <property type="entry name" value="KA1"/>
    <property type="match status" value="1"/>
</dbReference>
<evidence type="ECO:0000256" key="7">
    <source>
        <dbReference type="ARBA" id="ARBA00047899"/>
    </source>
</evidence>
<dbReference type="EMBL" id="CAQQ02037517">
    <property type="status" value="NOT_ANNOTATED_CDS"/>
    <property type="molecule type" value="Genomic_DNA"/>
</dbReference>
<evidence type="ECO:0000256" key="8">
    <source>
        <dbReference type="ARBA" id="ARBA00048679"/>
    </source>
</evidence>
<comment type="catalytic activity">
    <reaction evidence="8">
        <text>L-seryl-[protein] + ATP = O-phospho-L-seryl-[protein] + ADP + H(+)</text>
        <dbReference type="Rhea" id="RHEA:17989"/>
        <dbReference type="Rhea" id="RHEA-COMP:9863"/>
        <dbReference type="Rhea" id="RHEA-COMP:11604"/>
        <dbReference type="ChEBI" id="CHEBI:15378"/>
        <dbReference type="ChEBI" id="CHEBI:29999"/>
        <dbReference type="ChEBI" id="CHEBI:30616"/>
        <dbReference type="ChEBI" id="CHEBI:83421"/>
        <dbReference type="ChEBI" id="CHEBI:456216"/>
        <dbReference type="EC" id="2.7.11.1"/>
    </reaction>
</comment>
<dbReference type="EnsemblMetazoa" id="MESCA000222-RA">
    <property type="protein sequence ID" value="MESCA000222-PA"/>
    <property type="gene ID" value="MESCA000222"/>
</dbReference>
<dbReference type="InterPro" id="IPR028375">
    <property type="entry name" value="KA1/Ssp2_C"/>
</dbReference>
<dbReference type="HOGENOM" id="CLU_151477_0_0_1"/>
<evidence type="ECO:0000256" key="6">
    <source>
        <dbReference type="ARBA" id="ARBA00022840"/>
    </source>
</evidence>
<sequence length="90" mass="10496">MKTTSPLMPDEIMQKIRLVLDKNNCDYEQRERFVLWCVHGDPNTDSLVQWEIEVCKLPRLSLNGVRFKRISGTSIGFKNIASRIAFDLRL</sequence>